<keyword evidence="3" id="KW-1185">Reference proteome</keyword>
<proteinExistence type="predicted"/>
<protein>
    <submittedName>
        <fullName evidence="2">Uncharacterized protein</fullName>
    </submittedName>
</protein>
<dbReference type="AlphaFoldDB" id="A0A2A6D2D9"/>
<feature type="region of interest" description="Disordered" evidence="1">
    <location>
        <begin position="48"/>
        <end position="79"/>
    </location>
</feature>
<sequence>MPGKTTLRCMAAKSWTMSSSSSWAGTRFNGTTYHGTRVEMLVDIRVFSPQSRDHGPTRRRPLQPPKEESLKRLDIDSYH</sequence>
<dbReference type="Proteomes" id="UP000005239">
    <property type="component" value="Unassembled WGS sequence"/>
</dbReference>
<dbReference type="EnsemblMetazoa" id="PPA45948.1">
    <property type="protein sequence ID" value="PPA45948.1"/>
    <property type="gene ID" value="WBGene00284317"/>
</dbReference>
<reference evidence="3" key="1">
    <citation type="journal article" date="2008" name="Nat. Genet.">
        <title>The Pristionchus pacificus genome provides a unique perspective on nematode lifestyle and parasitism.</title>
        <authorList>
            <person name="Dieterich C."/>
            <person name="Clifton S.W."/>
            <person name="Schuster L.N."/>
            <person name="Chinwalla A."/>
            <person name="Delehaunty K."/>
            <person name="Dinkelacker I."/>
            <person name="Fulton L."/>
            <person name="Fulton R."/>
            <person name="Godfrey J."/>
            <person name="Minx P."/>
            <person name="Mitreva M."/>
            <person name="Roeseler W."/>
            <person name="Tian H."/>
            <person name="Witte H."/>
            <person name="Yang S.P."/>
            <person name="Wilson R.K."/>
            <person name="Sommer R.J."/>
        </authorList>
    </citation>
    <scope>NUCLEOTIDE SEQUENCE [LARGE SCALE GENOMIC DNA]</scope>
    <source>
        <strain evidence="3">PS312</strain>
    </source>
</reference>
<name>A0A2A6D2D9_PRIPA</name>
<accession>A0A2A6D2D9</accession>
<evidence type="ECO:0000256" key="1">
    <source>
        <dbReference type="SAM" id="MobiDB-lite"/>
    </source>
</evidence>
<evidence type="ECO:0000313" key="3">
    <source>
        <dbReference type="Proteomes" id="UP000005239"/>
    </source>
</evidence>
<gene>
    <name evidence="2" type="primary">WBGene00284317</name>
</gene>
<evidence type="ECO:0000313" key="2">
    <source>
        <dbReference type="EnsemblMetazoa" id="PPA45948.1"/>
    </source>
</evidence>
<accession>A0A8R1V3W5</accession>
<feature type="compositionally biased region" description="Basic and acidic residues" evidence="1">
    <location>
        <begin position="65"/>
        <end position="79"/>
    </location>
</feature>
<reference evidence="2" key="2">
    <citation type="submission" date="2022-06" db="UniProtKB">
        <authorList>
            <consortium name="EnsemblMetazoa"/>
        </authorList>
    </citation>
    <scope>IDENTIFICATION</scope>
    <source>
        <strain evidence="2">PS312</strain>
    </source>
</reference>
<organism evidence="2 3">
    <name type="scientific">Pristionchus pacificus</name>
    <name type="common">Parasitic nematode worm</name>
    <dbReference type="NCBI Taxonomy" id="54126"/>
    <lineage>
        <taxon>Eukaryota</taxon>
        <taxon>Metazoa</taxon>
        <taxon>Ecdysozoa</taxon>
        <taxon>Nematoda</taxon>
        <taxon>Chromadorea</taxon>
        <taxon>Rhabditida</taxon>
        <taxon>Rhabditina</taxon>
        <taxon>Diplogasteromorpha</taxon>
        <taxon>Diplogasteroidea</taxon>
        <taxon>Neodiplogasteridae</taxon>
        <taxon>Pristionchus</taxon>
    </lineage>
</organism>